<reference evidence="18 19" key="1">
    <citation type="journal article" date="2016" name="Nat. Commun.">
        <title>Thousands of microbial genomes shed light on interconnected biogeochemical processes in an aquifer system.</title>
        <authorList>
            <person name="Anantharaman K."/>
            <person name="Brown C.T."/>
            <person name="Hug L.A."/>
            <person name="Sharon I."/>
            <person name="Castelle C.J."/>
            <person name="Probst A.J."/>
            <person name="Thomas B.C."/>
            <person name="Singh A."/>
            <person name="Wilkins M.J."/>
            <person name="Karaoz U."/>
            <person name="Brodie E.L."/>
            <person name="Williams K.H."/>
            <person name="Hubbard S.S."/>
            <person name="Banfield J.F."/>
        </authorList>
    </citation>
    <scope>NUCLEOTIDE SEQUENCE [LARGE SCALE GENOMIC DNA]</scope>
</reference>
<sequence length="109" mass="11803">MSEIISFDYFSKLDIRIAKIVEAENIPKSRKLVKLTVDIGTEKRTLVAGIADTYIAAELVGRLVPVLLNLQPITLMGVQSNGMILAADDNGKAVLLAVEKEVPPGTKIK</sequence>
<evidence type="ECO:0000259" key="17">
    <source>
        <dbReference type="PROSITE" id="PS50886"/>
    </source>
</evidence>
<protein>
    <recommendedName>
        <fullName evidence="5">Methionine--tRNA ligase</fullName>
        <ecNumber evidence="4">6.1.1.10</ecNumber>
    </recommendedName>
    <alternativeName>
        <fullName evidence="14">Methionyl-tRNA synthetase</fullName>
    </alternativeName>
</protein>
<dbReference type="EMBL" id="MFGW01000141">
    <property type="protein sequence ID" value="OGF64038.1"/>
    <property type="molecule type" value="Genomic_DNA"/>
</dbReference>
<dbReference type="InterPro" id="IPR051270">
    <property type="entry name" value="Tyrosine-tRNA_ligase_regulator"/>
</dbReference>
<keyword evidence="12" id="KW-0648">Protein biosynthesis</keyword>
<comment type="subcellular location">
    <subcellularLocation>
        <location evidence="2">Cytoplasm</location>
    </subcellularLocation>
</comment>
<dbReference type="PANTHER" id="PTHR11586:SF37">
    <property type="entry name" value="TRNA-BINDING DOMAIN-CONTAINING PROTEIN"/>
    <property type="match status" value="1"/>
</dbReference>
<comment type="caution">
    <text evidence="18">The sequence shown here is derived from an EMBL/GenBank/DDBJ whole genome shotgun (WGS) entry which is preliminary data.</text>
</comment>
<dbReference type="PROSITE" id="PS50886">
    <property type="entry name" value="TRBD"/>
    <property type="match status" value="1"/>
</dbReference>
<keyword evidence="9" id="KW-0547">Nucleotide-binding</keyword>
<evidence type="ECO:0000256" key="1">
    <source>
        <dbReference type="ARBA" id="ARBA00003314"/>
    </source>
</evidence>
<evidence type="ECO:0000256" key="3">
    <source>
        <dbReference type="ARBA" id="ARBA00011738"/>
    </source>
</evidence>
<evidence type="ECO:0000256" key="11">
    <source>
        <dbReference type="ARBA" id="ARBA00022884"/>
    </source>
</evidence>
<evidence type="ECO:0000313" key="18">
    <source>
        <dbReference type="EMBL" id="OGF64038.1"/>
    </source>
</evidence>
<keyword evidence="6" id="KW-0963">Cytoplasm</keyword>
<evidence type="ECO:0000256" key="6">
    <source>
        <dbReference type="ARBA" id="ARBA00022490"/>
    </source>
</evidence>
<dbReference type="NCBIfam" id="TIGR00399">
    <property type="entry name" value="metG_C_term"/>
    <property type="match status" value="1"/>
</dbReference>
<dbReference type="FunFam" id="2.40.50.140:FF:000042">
    <property type="entry name" value="Methionine--tRNA ligase"/>
    <property type="match status" value="1"/>
</dbReference>
<dbReference type="STRING" id="1817863.A2Y62_15305"/>
<dbReference type="InterPro" id="IPR004495">
    <property type="entry name" value="Met-tRNA-synth_bsu_C"/>
</dbReference>
<dbReference type="CDD" id="cd02800">
    <property type="entry name" value="tRNA_bind_EcMetRS_like"/>
    <property type="match status" value="1"/>
</dbReference>
<keyword evidence="7 16" id="KW-0820">tRNA-binding</keyword>
<evidence type="ECO:0000256" key="15">
    <source>
        <dbReference type="ARBA" id="ARBA00047364"/>
    </source>
</evidence>
<evidence type="ECO:0000256" key="8">
    <source>
        <dbReference type="ARBA" id="ARBA00022598"/>
    </source>
</evidence>
<dbReference type="GO" id="GO:0004825">
    <property type="term" value="F:methionine-tRNA ligase activity"/>
    <property type="evidence" value="ECO:0007669"/>
    <property type="project" value="UniProtKB-EC"/>
</dbReference>
<dbReference type="PANTHER" id="PTHR11586">
    <property type="entry name" value="TRNA-AMINOACYLATION COFACTOR ARC1 FAMILY MEMBER"/>
    <property type="match status" value="1"/>
</dbReference>
<evidence type="ECO:0000256" key="7">
    <source>
        <dbReference type="ARBA" id="ARBA00022555"/>
    </source>
</evidence>
<comment type="catalytic activity">
    <reaction evidence="15">
        <text>tRNA(Met) + L-methionine + ATP = L-methionyl-tRNA(Met) + AMP + diphosphate</text>
        <dbReference type="Rhea" id="RHEA:13481"/>
        <dbReference type="Rhea" id="RHEA-COMP:9667"/>
        <dbReference type="Rhea" id="RHEA-COMP:9698"/>
        <dbReference type="ChEBI" id="CHEBI:30616"/>
        <dbReference type="ChEBI" id="CHEBI:33019"/>
        <dbReference type="ChEBI" id="CHEBI:57844"/>
        <dbReference type="ChEBI" id="CHEBI:78442"/>
        <dbReference type="ChEBI" id="CHEBI:78530"/>
        <dbReference type="ChEBI" id="CHEBI:456215"/>
        <dbReference type="EC" id="6.1.1.10"/>
    </reaction>
</comment>
<gene>
    <name evidence="18" type="ORF">A2Y62_15305</name>
</gene>
<dbReference type="AlphaFoldDB" id="A0A1F5VLB4"/>
<evidence type="ECO:0000256" key="10">
    <source>
        <dbReference type="ARBA" id="ARBA00022840"/>
    </source>
</evidence>
<evidence type="ECO:0000256" key="5">
    <source>
        <dbReference type="ARBA" id="ARBA00018753"/>
    </source>
</evidence>
<keyword evidence="13" id="KW-0030">Aminoacyl-tRNA synthetase</keyword>
<keyword evidence="11 16" id="KW-0694">RNA-binding</keyword>
<dbReference type="EC" id="6.1.1.10" evidence="4"/>
<accession>A0A1F5VLB4</accession>
<evidence type="ECO:0000313" key="19">
    <source>
        <dbReference type="Proteomes" id="UP000178943"/>
    </source>
</evidence>
<evidence type="ECO:0000256" key="14">
    <source>
        <dbReference type="ARBA" id="ARBA00030904"/>
    </source>
</evidence>
<organism evidence="18 19">
    <name type="scientific">Candidatus Fischerbacteria bacterium RBG_13_37_8</name>
    <dbReference type="NCBI Taxonomy" id="1817863"/>
    <lineage>
        <taxon>Bacteria</taxon>
        <taxon>Candidatus Fischeribacteriota</taxon>
    </lineage>
</organism>
<keyword evidence="10" id="KW-0067">ATP-binding</keyword>
<evidence type="ECO:0000256" key="4">
    <source>
        <dbReference type="ARBA" id="ARBA00012838"/>
    </source>
</evidence>
<dbReference type="GO" id="GO:0005737">
    <property type="term" value="C:cytoplasm"/>
    <property type="evidence" value="ECO:0007669"/>
    <property type="project" value="UniProtKB-SubCell"/>
</dbReference>
<dbReference type="Pfam" id="PF01588">
    <property type="entry name" value="tRNA_bind"/>
    <property type="match status" value="1"/>
</dbReference>
<name>A0A1F5VLB4_9BACT</name>
<evidence type="ECO:0000256" key="9">
    <source>
        <dbReference type="ARBA" id="ARBA00022741"/>
    </source>
</evidence>
<evidence type="ECO:0000256" key="12">
    <source>
        <dbReference type="ARBA" id="ARBA00022917"/>
    </source>
</evidence>
<dbReference type="Proteomes" id="UP000178943">
    <property type="component" value="Unassembled WGS sequence"/>
</dbReference>
<keyword evidence="8 18" id="KW-0436">Ligase</keyword>
<dbReference type="InterPro" id="IPR012340">
    <property type="entry name" value="NA-bd_OB-fold"/>
</dbReference>
<proteinExistence type="predicted"/>
<evidence type="ECO:0000256" key="13">
    <source>
        <dbReference type="ARBA" id="ARBA00023146"/>
    </source>
</evidence>
<dbReference type="GO" id="GO:0000049">
    <property type="term" value="F:tRNA binding"/>
    <property type="evidence" value="ECO:0007669"/>
    <property type="project" value="UniProtKB-UniRule"/>
</dbReference>
<comment type="function">
    <text evidence="1">Is required not only for elongation of protein synthesis but also for the initiation of all mRNA translation through initiator tRNA(fMet) aminoacylation.</text>
</comment>
<evidence type="ECO:0000256" key="2">
    <source>
        <dbReference type="ARBA" id="ARBA00004496"/>
    </source>
</evidence>
<dbReference type="GO" id="GO:0006431">
    <property type="term" value="P:methionyl-tRNA aminoacylation"/>
    <property type="evidence" value="ECO:0007669"/>
    <property type="project" value="InterPro"/>
</dbReference>
<evidence type="ECO:0000256" key="16">
    <source>
        <dbReference type="PROSITE-ProRule" id="PRU00209"/>
    </source>
</evidence>
<feature type="domain" description="TRNA-binding" evidence="17">
    <location>
        <begin position="9"/>
        <end position="109"/>
    </location>
</feature>
<comment type="subunit">
    <text evidence="3">Homodimer.</text>
</comment>
<dbReference type="InterPro" id="IPR002547">
    <property type="entry name" value="tRNA-bd_dom"/>
</dbReference>
<dbReference type="GO" id="GO:0005524">
    <property type="term" value="F:ATP binding"/>
    <property type="evidence" value="ECO:0007669"/>
    <property type="project" value="UniProtKB-KW"/>
</dbReference>
<dbReference type="Gene3D" id="2.40.50.140">
    <property type="entry name" value="Nucleic acid-binding proteins"/>
    <property type="match status" value="1"/>
</dbReference>
<dbReference type="SUPFAM" id="SSF50249">
    <property type="entry name" value="Nucleic acid-binding proteins"/>
    <property type="match status" value="1"/>
</dbReference>